<dbReference type="CDD" id="cd02440">
    <property type="entry name" value="AdoMet_MTases"/>
    <property type="match status" value="1"/>
</dbReference>
<feature type="region of interest" description="Disordered" evidence="4">
    <location>
        <begin position="1"/>
        <end position="36"/>
    </location>
</feature>
<reference evidence="7 8" key="1">
    <citation type="submission" date="2016-10" db="EMBL/GenBank/DDBJ databases">
        <authorList>
            <person name="de Groot N.N."/>
        </authorList>
    </citation>
    <scope>NUCLEOTIDE SEQUENCE [LARGE SCALE GENOMIC DNA]</scope>
    <source>
        <strain evidence="7 8">ATCC 700224</strain>
    </source>
</reference>
<dbReference type="GO" id="GO:0008171">
    <property type="term" value="F:O-methyltransferase activity"/>
    <property type="evidence" value="ECO:0007669"/>
    <property type="project" value="InterPro"/>
</dbReference>
<dbReference type="InterPro" id="IPR001077">
    <property type="entry name" value="COMT_C"/>
</dbReference>
<dbReference type="InterPro" id="IPR036388">
    <property type="entry name" value="WH-like_DNA-bd_sf"/>
</dbReference>
<keyword evidence="3" id="KW-0949">S-adenosyl-L-methionine</keyword>
<dbReference type="PANTHER" id="PTHR43712">
    <property type="entry name" value="PUTATIVE (AFU_ORTHOLOGUE AFUA_4G14580)-RELATED"/>
    <property type="match status" value="1"/>
</dbReference>
<feature type="compositionally biased region" description="Low complexity" evidence="4">
    <location>
        <begin position="1"/>
        <end position="19"/>
    </location>
</feature>
<keyword evidence="8" id="KW-1185">Reference proteome</keyword>
<evidence type="ECO:0000256" key="4">
    <source>
        <dbReference type="SAM" id="MobiDB-lite"/>
    </source>
</evidence>
<keyword evidence="2 7" id="KW-0808">Transferase</keyword>
<evidence type="ECO:0000256" key="3">
    <source>
        <dbReference type="ARBA" id="ARBA00022691"/>
    </source>
</evidence>
<dbReference type="InterPro" id="IPR029063">
    <property type="entry name" value="SAM-dependent_MTases_sf"/>
</dbReference>
<accession>A0A1G6ZW40</accession>
<keyword evidence="1 7" id="KW-0489">Methyltransferase</keyword>
<feature type="domain" description="O-methyltransferase C-terminal" evidence="5">
    <location>
        <begin position="198"/>
        <end position="383"/>
    </location>
</feature>
<evidence type="ECO:0000259" key="5">
    <source>
        <dbReference type="Pfam" id="PF00891"/>
    </source>
</evidence>
<dbReference type="Pfam" id="PF00891">
    <property type="entry name" value="Methyltransf_2"/>
    <property type="match status" value="1"/>
</dbReference>
<dbReference type="SUPFAM" id="SSF46785">
    <property type="entry name" value="Winged helix' DNA-binding domain"/>
    <property type="match status" value="1"/>
</dbReference>
<dbReference type="Gene3D" id="1.10.10.10">
    <property type="entry name" value="Winged helix-like DNA-binding domain superfamily/Winged helix DNA-binding domain"/>
    <property type="match status" value="1"/>
</dbReference>
<dbReference type="PROSITE" id="PS51683">
    <property type="entry name" value="SAM_OMT_II"/>
    <property type="match status" value="1"/>
</dbReference>
<dbReference type="Proteomes" id="UP000199412">
    <property type="component" value="Unassembled WGS sequence"/>
</dbReference>
<dbReference type="Gene3D" id="3.40.50.150">
    <property type="entry name" value="Vaccinia Virus protein VP39"/>
    <property type="match status" value="1"/>
</dbReference>
<organism evidence="7 8">
    <name type="scientific">Rhodospira trueperi</name>
    <dbReference type="NCBI Taxonomy" id="69960"/>
    <lineage>
        <taxon>Bacteria</taxon>
        <taxon>Pseudomonadati</taxon>
        <taxon>Pseudomonadota</taxon>
        <taxon>Alphaproteobacteria</taxon>
        <taxon>Rhodospirillales</taxon>
        <taxon>Rhodospirillaceae</taxon>
        <taxon>Rhodospira</taxon>
    </lineage>
</organism>
<name>A0A1G6ZW40_9PROT</name>
<gene>
    <name evidence="7" type="ORF">SAMN05421720_10364</name>
</gene>
<protein>
    <submittedName>
        <fullName evidence="7">Demethylspheroidene O-methyltransferase</fullName>
    </submittedName>
</protein>
<dbReference type="InterPro" id="IPR016461">
    <property type="entry name" value="COMT-like"/>
</dbReference>
<dbReference type="SUPFAM" id="SSF53335">
    <property type="entry name" value="S-adenosyl-L-methionine-dependent methyltransferases"/>
    <property type="match status" value="1"/>
</dbReference>
<dbReference type="PANTHER" id="PTHR43712:SF2">
    <property type="entry name" value="O-METHYLTRANSFERASE CICE"/>
    <property type="match status" value="1"/>
</dbReference>
<sequence>MTAAASASSSPSSPSSTSSKTDVTRPMTQDDRAPHGLTDRFLAFRDRKVSDPKFQRWAAETPLVRQRAKARARDLFDIVSGFVYSQVLLATVRLKLCEILADGPISVPALANRLAMTEDATRRLLDATTVLELTARRSNDRFGLGELGAALLGTPGLAALIEHHAMFYKDLEDPVALLRGHAGETNLSRYWSYARSEDAAAESGDAVAEYSELMSTSQEMIADDILAAFPPTGVKHWMDLGGGEGVFGAAVARKGPHAKVTVFDLPAVAERARERLKAAGLGDRVQAVGGDFRSGDLPKGVDVVSLVRVIHDHDDDVALEVLRAARQALVPGGRLVIAEQMAGTRGAEPLGGAYFGFYLLAMGSGRPRTPEALRWMVERVGFRDVVLPRTRQPLLTRLLVARAPDAPGQTARS</sequence>
<evidence type="ECO:0000256" key="1">
    <source>
        <dbReference type="ARBA" id="ARBA00022603"/>
    </source>
</evidence>
<dbReference type="EMBL" id="FNAP01000003">
    <property type="protein sequence ID" value="SDE06731.1"/>
    <property type="molecule type" value="Genomic_DNA"/>
</dbReference>
<proteinExistence type="predicted"/>
<dbReference type="GO" id="GO:0032259">
    <property type="term" value="P:methylation"/>
    <property type="evidence" value="ECO:0007669"/>
    <property type="project" value="UniProtKB-KW"/>
</dbReference>
<dbReference type="GO" id="GO:0046983">
    <property type="term" value="F:protein dimerization activity"/>
    <property type="evidence" value="ECO:0007669"/>
    <property type="project" value="InterPro"/>
</dbReference>
<evidence type="ECO:0000313" key="7">
    <source>
        <dbReference type="EMBL" id="SDE06731.1"/>
    </source>
</evidence>
<evidence type="ECO:0000259" key="6">
    <source>
        <dbReference type="Pfam" id="PF08100"/>
    </source>
</evidence>
<evidence type="ECO:0000256" key="2">
    <source>
        <dbReference type="ARBA" id="ARBA00022679"/>
    </source>
</evidence>
<evidence type="ECO:0000313" key="8">
    <source>
        <dbReference type="Proteomes" id="UP000199412"/>
    </source>
</evidence>
<dbReference type="Pfam" id="PF08100">
    <property type="entry name" value="Dimerisation"/>
    <property type="match status" value="1"/>
</dbReference>
<dbReference type="STRING" id="69960.SAMN05421720_10364"/>
<dbReference type="InterPro" id="IPR012967">
    <property type="entry name" value="COMT_dimerisation"/>
</dbReference>
<feature type="domain" description="O-methyltransferase dimerisation" evidence="6">
    <location>
        <begin position="77"/>
        <end position="152"/>
    </location>
</feature>
<dbReference type="InterPro" id="IPR036390">
    <property type="entry name" value="WH_DNA-bd_sf"/>
</dbReference>
<dbReference type="AlphaFoldDB" id="A0A1G6ZW40"/>